<feature type="region of interest" description="Disordered" evidence="2">
    <location>
        <begin position="266"/>
        <end position="286"/>
    </location>
</feature>
<proteinExistence type="predicted"/>
<name>A0A4Q2D4V4_9AGAR</name>
<keyword evidence="1" id="KW-0175">Coiled coil</keyword>
<evidence type="ECO:0000256" key="1">
    <source>
        <dbReference type="SAM" id="Coils"/>
    </source>
</evidence>
<gene>
    <name evidence="3" type="ORF">EST38_g11446</name>
</gene>
<keyword evidence="4" id="KW-1185">Reference proteome</keyword>
<feature type="region of interest" description="Disordered" evidence="2">
    <location>
        <begin position="1"/>
        <end position="35"/>
    </location>
</feature>
<dbReference type="EMBL" id="SDEE01000706">
    <property type="protein sequence ID" value="RXW14413.1"/>
    <property type="molecule type" value="Genomic_DNA"/>
</dbReference>
<feature type="compositionally biased region" description="Basic residues" evidence="2">
    <location>
        <begin position="276"/>
        <end position="286"/>
    </location>
</feature>
<comment type="caution">
    <text evidence="3">The sequence shown here is derived from an EMBL/GenBank/DDBJ whole genome shotgun (WGS) entry which is preliminary data.</text>
</comment>
<protein>
    <submittedName>
        <fullName evidence="3">Uncharacterized protein</fullName>
    </submittedName>
</protein>
<feature type="coiled-coil region" evidence="1">
    <location>
        <begin position="93"/>
        <end position="167"/>
    </location>
</feature>
<dbReference type="Proteomes" id="UP000290288">
    <property type="component" value="Unassembled WGS sequence"/>
</dbReference>
<evidence type="ECO:0000256" key="2">
    <source>
        <dbReference type="SAM" id="MobiDB-lite"/>
    </source>
</evidence>
<dbReference type="AlphaFoldDB" id="A0A4Q2D4V4"/>
<accession>A0A4Q2D4V4</accession>
<evidence type="ECO:0000313" key="4">
    <source>
        <dbReference type="Proteomes" id="UP000290288"/>
    </source>
</evidence>
<reference evidence="3 4" key="1">
    <citation type="submission" date="2019-01" db="EMBL/GenBank/DDBJ databases">
        <title>Draft genome sequence of Psathyrella aberdarensis IHI B618.</title>
        <authorList>
            <person name="Buettner E."/>
            <person name="Kellner H."/>
        </authorList>
    </citation>
    <scope>NUCLEOTIDE SEQUENCE [LARGE SCALE GENOMIC DNA]</scope>
    <source>
        <strain evidence="3 4">IHI B618</strain>
    </source>
</reference>
<dbReference type="OrthoDB" id="2757952at2759"/>
<organism evidence="3 4">
    <name type="scientific">Candolleomyces aberdarensis</name>
    <dbReference type="NCBI Taxonomy" id="2316362"/>
    <lineage>
        <taxon>Eukaryota</taxon>
        <taxon>Fungi</taxon>
        <taxon>Dikarya</taxon>
        <taxon>Basidiomycota</taxon>
        <taxon>Agaricomycotina</taxon>
        <taxon>Agaricomycetes</taxon>
        <taxon>Agaricomycetidae</taxon>
        <taxon>Agaricales</taxon>
        <taxon>Agaricineae</taxon>
        <taxon>Psathyrellaceae</taxon>
        <taxon>Candolleomyces</taxon>
    </lineage>
</organism>
<evidence type="ECO:0000313" key="3">
    <source>
        <dbReference type="EMBL" id="RXW14413.1"/>
    </source>
</evidence>
<sequence>MATSGMIPGTTMSGHKRPRVDTTATPFEAGSSGQRSPIAELTAVSIPLIGNLSTPASLQSNPGQYFDLSQVINALISRDKMHADIHKFNRASINRVSAALEEQKDLQNHLEAQRKALEDRITQLEEQIAAGAATGLESGPQPRQKRNVALENAVRDMMRDLLDAKEERVQVPDEKMPGKFKTKVMLRLPHPLPDGAEKRKDPGGGVLFNPNWTVPSPLKDKVNNIRILLTSYKQGSVECTEKKLKTQAEQYFGSLITNYKAQNYPEQQKKQEAHKNASKRAQRKQAKYRNRTKVLSSFAERHSINTSLLAKVVVYEAMSSDDEGPGNVSQDTWNQRANIKRENDRAFETLPLAFRATWQVSRLYYALDKLAAANHNVPRFHGFRQNMQTEAPKKALPRSMMDHKWIAHPENEHVRTVEDPEGLDAGDLHIDDDELWPQDLEYLRELEEAYDADEE</sequence>